<name>A0A8J6HBY8_TENMO</name>
<evidence type="ECO:0000256" key="1">
    <source>
        <dbReference type="SAM" id="MobiDB-lite"/>
    </source>
</evidence>
<keyword evidence="3" id="KW-1185">Reference proteome</keyword>
<dbReference type="PANTHER" id="PTHR36696:SF1">
    <property type="entry name" value="EF-HAND DOMAIN-CONTAINING PROTEIN"/>
    <property type="match status" value="1"/>
</dbReference>
<accession>A0A8J6HBY8</accession>
<protein>
    <submittedName>
        <fullName evidence="2">Uncharacterized protein</fullName>
    </submittedName>
</protein>
<dbReference type="PANTHER" id="PTHR36696">
    <property type="entry name" value="AGAP012002-PA"/>
    <property type="match status" value="1"/>
</dbReference>
<comment type="caution">
    <text evidence="2">The sequence shown here is derived from an EMBL/GenBank/DDBJ whole genome shotgun (WGS) entry which is preliminary data.</text>
</comment>
<reference evidence="2" key="1">
    <citation type="journal article" date="2020" name="J Insects Food Feed">
        <title>The yellow mealworm (Tenebrio molitor) genome: a resource for the emerging insects as food and feed industry.</title>
        <authorList>
            <person name="Eriksson T."/>
            <person name="Andere A."/>
            <person name="Kelstrup H."/>
            <person name="Emery V."/>
            <person name="Picard C."/>
        </authorList>
    </citation>
    <scope>NUCLEOTIDE SEQUENCE</scope>
    <source>
        <strain evidence="2">Stoneville</strain>
        <tissue evidence="2">Whole head</tissue>
    </source>
</reference>
<dbReference type="Gene3D" id="4.10.95.10">
    <property type="entry name" value="Cytochrome c oxidase, subunit VIa"/>
    <property type="match status" value="1"/>
</dbReference>
<gene>
    <name evidence="2" type="ORF">GEV33_011196</name>
</gene>
<feature type="compositionally biased region" description="Low complexity" evidence="1">
    <location>
        <begin position="211"/>
        <end position="231"/>
    </location>
</feature>
<dbReference type="Proteomes" id="UP000719412">
    <property type="component" value="Unassembled WGS sequence"/>
</dbReference>
<organism evidence="2 3">
    <name type="scientific">Tenebrio molitor</name>
    <name type="common">Yellow mealworm beetle</name>
    <dbReference type="NCBI Taxonomy" id="7067"/>
    <lineage>
        <taxon>Eukaryota</taxon>
        <taxon>Metazoa</taxon>
        <taxon>Ecdysozoa</taxon>
        <taxon>Arthropoda</taxon>
        <taxon>Hexapoda</taxon>
        <taxon>Insecta</taxon>
        <taxon>Pterygota</taxon>
        <taxon>Neoptera</taxon>
        <taxon>Endopterygota</taxon>
        <taxon>Coleoptera</taxon>
        <taxon>Polyphaga</taxon>
        <taxon>Cucujiformia</taxon>
        <taxon>Tenebrionidae</taxon>
        <taxon>Tenebrio</taxon>
    </lineage>
</organism>
<dbReference type="SUPFAM" id="SSF81411">
    <property type="entry name" value="Mitochondrial cytochrome c oxidase subunit VIa"/>
    <property type="match status" value="1"/>
</dbReference>
<sequence length="288" mass="32716">MAALINHSVRRYLQTTARRAAQVRGPSAVSGGHEGGFKTWKNLTLFVAFPAIGLCAVNCYLDHQNHPHERPPFIKYEYLRIRSKRTGLIASPTKKIYRRAKVPTIQLRAIARPAPFVLKPFAGLYNPYPYGCSLLCNHPTDNEAKERLKKAKDSWANDGKNVLLAEEIEAIRAGLEQCQSDDKNTHKHNQIKTLDSVPEELFRRYTETDSRPLTPAPTLASAATRASGSRRCVTPDPLPTNQIREKTLLILDLRRSHSQVNRSRKHVQITFHVKKLETRLFIMQYSTN</sequence>
<dbReference type="InterPro" id="IPR036418">
    <property type="entry name" value="Cyt_c_oxidase_su6a_sf"/>
</dbReference>
<reference evidence="2" key="2">
    <citation type="submission" date="2021-08" db="EMBL/GenBank/DDBJ databases">
        <authorList>
            <person name="Eriksson T."/>
        </authorList>
    </citation>
    <scope>NUCLEOTIDE SEQUENCE</scope>
    <source>
        <strain evidence="2">Stoneville</strain>
        <tissue evidence="2">Whole head</tissue>
    </source>
</reference>
<proteinExistence type="predicted"/>
<evidence type="ECO:0000313" key="2">
    <source>
        <dbReference type="EMBL" id="KAH0811587.1"/>
    </source>
</evidence>
<dbReference type="EMBL" id="JABDTM020026700">
    <property type="protein sequence ID" value="KAH0811587.1"/>
    <property type="molecule type" value="Genomic_DNA"/>
</dbReference>
<feature type="region of interest" description="Disordered" evidence="1">
    <location>
        <begin position="206"/>
        <end position="231"/>
    </location>
</feature>
<dbReference type="AlphaFoldDB" id="A0A8J6HBY8"/>
<evidence type="ECO:0000313" key="3">
    <source>
        <dbReference type="Proteomes" id="UP000719412"/>
    </source>
</evidence>